<feature type="coiled-coil region" evidence="1">
    <location>
        <begin position="8"/>
        <end position="37"/>
    </location>
</feature>
<evidence type="ECO:0000313" key="2">
    <source>
        <dbReference type="EMBL" id="OGG36010.1"/>
    </source>
</evidence>
<dbReference type="EMBL" id="MFKE01000002">
    <property type="protein sequence ID" value="OGG36010.1"/>
    <property type="molecule type" value="Genomic_DNA"/>
</dbReference>
<reference evidence="2 3" key="1">
    <citation type="journal article" date="2016" name="Nat. Commun.">
        <title>Thousands of microbial genomes shed light on interconnected biogeochemical processes in an aquifer system.</title>
        <authorList>
            <person name="Anantharaman K."/>
            <person name="Brown C.T."/>
            <person name="Hug L.A."/>
            <person name="Sharon I."/>
            <person name="Castelle C.J."/>
            <person name="Probst A.J."/>
            <person name="Thomas B.C."/>
            <person name="Singh A."/>
            <person name="Wilkins M.J."/>
            <person name="Karaoz U."/>
            <person name="Brodie E.L."/>
            <person name="Williams K.H."/>
            <person name="Hubbard S.S."/>
            <person name="Banfield J.F."/>
        </authorList>
    </citation>
    <scope>NUCLEOTIDE SEQUENCE [LARGE SCALE GENOMIC DNA]</scope>
</reference>
<evidence type="ECO:0000256" key="1">
    <source>
        <dbReference type="SAM" id="Coils"/>
    </source>
</evidence>
<dbReference type="AlphaFoldDB" id="A0A1F6BGH2"/>
<protein>
    <submittedName>
        <fullName evidence="2">Uncharacterized protein</fullName>
    </submittedName>
</protein>
<comment type="caution">
    <text evidence="2">The sequence shown here is derived from an EMBL/GenBank/DDBJ whole genome shotgun (WGS) entry which is preliminary data.</text>
</comment>
<sequence length="186" mass="21272">MANIFETIKSQQIAAQNQELELKRAETQRQIDQWNIAKNARDIQNQKDTERFKAIKMISPIVEKVLSDMASVLGEGFSIEGGSYENTWTLGRMEKSSIGSGGDRFTSSDFVGQYTVELAFSTDRPHHFRCSTSHSISIKKLHWENGSLKHWQSKALDPIDCGLTETELANSLYRLYSKIQLDRQRR</sequence>
<keyword evidence="1" id="KW-0175">Coiled coil</keyword>
<name>A0A1F6BGH2_9BACT</name>
<dbReference type="Proteomes" id="UP000176186">
    <property type="component" value="Unassembled WGS sequence"/>
</dbReference>
<accession>A0A1F6BGH2</accession>
<gene>
    <name evidence="2" type="ORF">A2363_00810</name>
</gene>
<proteinExistence type="predicted"/>
<organism evidence="2 3">
    <name type="scientific">Candidatus Gottesmanbacteria bacterium RIFOXYB1_FULL_47_11</name>
    <dbReference type="NCBI Taxonomy" id="1798401"/>
    <lineage>
        <taxon>Bacteria</taxon>
        <taxon>Candidatus Gottesmaniibacteriota</taxon>
    </lineage>
</organism>
<evidence type="ECO:0000313" key="3">
    <source>
        <dbReference type="Proteomes" id="UP000176186"/>
    </source>
</evidence>